<dbReference type="GO" id="GO:0031267">
    <property type="term" value="F:small GTPase binding"/>
    <property type="evidence" value="ECO:0007669"/>
    <property type="project" value="TreeGrafter"/>
</dbReference>
<dbReference type="EMBL" id="AFYV02001058">
    <property type="protein sequence ID" value="KFG63102.1"/>
    <property type="molecule type" value="Genomic_DNA"/>
</dbReference>
<dbReference type="GO" id="GO:0005096">
    <property type="term" value="F:GTPase activator activity"/>
    <property type="evidence" value="ECO:0007669"/>
    <property type="project" value="TreeGrafter"/>
</dbReference>
<evidence type="ECO:0000259" key="2">
    <source>
        <dbReference type="PROSITE" id="PS50086"/>
    </source>
</evidence>
<evidence type="ECO:0000313" key="4">
    <source>
        <dbReference type="Proteomes" id="UP000028834"/>
    </source>
</evidence>
<sequence>MFSSSSAFSRDPFVAFAPMTHTEAQSETVGDSVGKKAEGAGPVLTRPRSLSSLSATVSTVSVSSPPSTSSHSRQISGSLGLGAQPSPAAAPSGVQTERRSRLRVCSPTVCPVAPHIVSAVSFEGYGGVSVSSAERRAGEAGRLGLETGDTPARRQSRRQRRTRTAPASVSLRGGYVAASLGDSLRPSSPTDSVSLVSPASFASCSPSRSSSLSRLERLPSAVLRCLSCDFLPLFDAARLARCSHTLLLAAQSQNWIRRHLKAGAIHSSSLYRSRCSSSAVSSSSFSLTSSSSSASSSPSSSRPPSSFCSFAAPHCASASAEDGHEGPLLSGVAGACAGREDAQSLSTSPSCPCKSCACCGEGLLYGGDKETRRLRRRVWLLALGRLDRLGLQIARELQWETASLAAGSLACDGSRKAQAQQARAATQDAKRRQRLGKTQAADEGGGGEEEQLEENEREDDDKQEEIQIAGGVATEGEEARRQEGRARGELEGGASCCEHDGDPELPGPRLHCGRGTKETRERKRLASSGGRDAGRLPSSQAAREAIAALYPRAFMPNVCFDLSGPLSIARGQELQQFSSERRRPFRFSSFGAEASPCGAGEEKRTTAPLPGEEEEDEPLLPWPCREIFAFLLECRLDEARADEIRRDVPRTFPRHPYFRHSEGRAKLYAVLHAYACLCPSTGYCQGEL</sequence>
<dbReference type="InterPro" id="IPR000195">
    <property type="entry name" value="Rab-GAP-TBC_dom"/>
</dbReference>
<dbReference type="OrthoDB" id="295078at2759"/>
<proteinExistence type="predicted"/>
<dbReference type="PROSITE" id="PS50086">
    <property type="entry name" value="TBC_RABGAP"/>
    <property type="match status" value="1"/>
</dbReference>
<name>A0A086M2I4_TOXGO</name>
<feature type="region of interest" description="Disordered" evidence="1">
    <location>
        <begin position="23"/>
        <end position="98"/>
    </location>
</feature>
<organism evidence="3 4">
    <name type="scientific">Toxoplasma gondii RUB</name>
    <dbReference type="NCBI Taxonomy" id="935652"/>
    <lineage>
        <taxon>Eukaryota</taxon>
        <taxon>Sar</taxon>
        <taxon>Alveolata</taxon>
        <taxon>Apicomplexa</taxon>
        <taxon>Conoidasida</taxon>
        <taxon>Coccidia</taxon>
        <taxon>Eucoccidiorida</taxon>
        <taxon>Eimeriorina</taxon>
        <taxon>Sarcocystidae</taxon>
        <taxon>Toxoplasma</taxon>
    </lineage>
</organism>
<evidence type="ECO:0000313" key="3">
    <source>
        <dbReference type="EMBL" id="KFG63102.1"/>
    </source>
</evidence>
<feature type="compositionally biased region" description="Acidic residues" evidence="1">
    <location>
        <begin position="445"/>
        <end position="463"/>
    </location>
</feature>
<feature type="compositionally biased region" description="Basic residues" evidence="1">
    <location>
        <begin position="154"/>
        <end position="163"/>
    </location>
</feature>
<feature type="compositionally biased region" description="Low complexity" evidence="1">
    <location>
        <begin position="49"/>
        <end position="72"/>
    </location>
</feature>
<dbReference type="PANTHER" id="PTHR47219">
    <property type="entry name" value="RAB GTPASE-ACTIVATING PROTEIN 1-LIKE"/>
    <property type="match status" value="1"/>
</dbReference>
<dbReference type="AlphaFoldDB" id="A0A086M2I4"/>
<feature type="region of interest" description="Disordered" evidence="1">
    <location>
        <begin position="420"/>
        <end position="539"/>
    </location>
</feature>
<dbReference type="Pfam" id="PF00566">
    <property type="entry name" value="RabGAP-TBC"/>
    <property type="match status" value="1"/>
</dbReference>
<dbReference type="SUPFAM" id="SSF47923">
    <property type="entry name" value="Ypt/Rab-GAP domain of gyp1p"/>
    <property type="match status" value="1"/>
</dbReference>
<accession>A0A086M2I4</accession>
<dbReference type="VEuPathDB" id="ToxoDB:TGRUB_213325A"/>
<dbReference type="InterPro" id="IPR035969">
    <property type="entry name" value="Rab-GAP_TBC_sf"/>
</dbReference>
<dbReference type="Gene3D" id="1.10.8.270">
    <property type="entry name" value="putative rabgap domain of human tbc1 domain family member 14 like domains"/>
    <property type="match status" value="1"/>
</dbReference>
<reference evidence="3 4" key="1">
    <citation type="submission" date="2014-05" db="EMBL/GenBank/DDBJ databases">
        <authorList>
            <person name="Sibley D."/>
            <person name="Venepally P."/>
            <person name="Karamycheva S."/>
            <person name="Hadjithomas M."/>
            <person name="Khan A."/>
            <person name="Brunk B."/>
            <person name="Roos D."/>
            <person name="Caler E."/>
            <person name="Lorenzi H."/>
        </authorList>
    </citation>
    <scope>NUCLEOTIDE SEQUENCE [LARGE SCALE GENOMIC DNA]</scope>
    <source>
        <strain evidence="3 4">RUB</strain>
    </source>
</reference>
<gene>
    <name evidence="3" type="ORF">TGRUB_213325A</name>
</gene>
<evidence type="ECO:0000256" key="1">
    <source>
        <dbReference type="SAM" id="MobiDB-lite"/>
    </source>
</evidence>
<feature type="region of interest" description="Disordered" evidence="1">
    <location>
        <begin position="137"/>
        <end position="168"/>
    </location>
</feature>
<feature type="domain" description="Rab-GAP TBC" evidence="2">
    <location>
        <begin position="619"/>
        <end position="688"/>
    </location>
</feature>
<dbReference type="PANTHER" id="PTHR47219:SF9">
    <property type="entry name" value="GTPASE ACTIVATING PROTEIN AND CENTROSOME-ASSOCIATED, ISOFORM B"/>
    <property type="match status" value="1"/>
</dbReference>
<feature type="region of interest" description="Disordered" evidence="1">
    <location>
        <begin position="592"/>
        <end position="617"/>
    </location>
</feature>
<feature type="compositionally biased region" description="Basic and acidic residues" evidence="1">
    <location>
        <begin position="477"/>
        <end position="490"/>
    </location>
</feature>
<dbReference type="InterPro" id="IPR050302">
    <property type="entry name" value="Rab_GAP_TBC_domain"/>
</dbReference>
<dbReference type="Proteomes" id="UP000028834">
    <property type="component" value="Unassembled WGS sequence"/>
</dbReference>
<comment type="caution">
    <text evidence="3">The sequence shown here is derived from an EMBL/GenBank/DDBJ whole genome shotgun (WGS) entry which is preliminary data.</text>
</comment>
<protein>
    <submittedName>
        <fullName evidence="3">TBC domain-containing protein</fullName>
    </submittedName>
</protein>